<name>A0AAN9K091_CANGL</name>
<gene>
    <name evidence="1" type="ORF">VNO77_40917</name>
</gene>
<accession>A0AAN9K091</accession>
<reference evidence="1 2" key="1">
    <citation type="submission" date="2024-01" db="EMBL/GenBank/DDBJ databases">
        <title>The genomes of 5 underutilized Papilionoideae crops provide insights into root nodulation and disease resistanc.</title>
        <authorList>
            <person name="Jiang F."/>
        </authorList>
    </citation>
    <scope>NUCLEOTIDE SEQUENCE [LARGE SCALE GENOMIC DNA]</scope>
    <source>
        <strain evidence="1">LVBAO_FW01</strain>
        <tissue evidence="1">Leaves</tissue>
    </source>
</reference>
<evidence type="ECO:0000313" key="1">
    <source>
        <dbReference type="EMBL" id="KAK7307664.1"/>
    </source>
</evidence>
<dbReference type="Proteomes" id="UP001367508">
    <property type="component" value="Unassembled WGS sequence"/>
</dbReference>
<protein>
    <submittedName>
        <fullName evidence="1">Uncharacterized protein</fullName>
    </submittedName>
</protein>
<sequence>MGYPPPTWRHHLQDHRVHHDSNLIEFYHLPLLRLSFMLGLPRCAMDRLPKAFKHFQSDVVLDPLAKSLQQIQNGAVPDKFVREFVGQRGQTGMDISNQRDYVNVILAILNQLKLRAGLLALISSIVEKWLRFHAEDEPIRSVETWLMNDKAEGLKCKKYLFLPLIFNNQKTYQTGYFR</sequence>
<keyword evidence="2" id="KW-1185">Reference proteome</keyword>
<evidence type="ECO:0000313" key="2">
    <source>
        <dbReference type="Proteomes" id="UP001367508"/>
    </source>
</evidence>
<dbReference type="EMBL" id="JAYMYQ010000010">
    <property type="protein sequence ID" value="KAK7307664.1"/>
    <property type="molecule type" value="Genomic_DNA"/>
</dbReference>
<organism evidence="1 2">
    <name type="scientific">Canavalia gladiata</name>
    <name type="common">Sword bean</name>
    <name type="synonym">Dolichos gladiatus</name>
    <dbReference type="NCBI Taxonomy" id="3824"/>
    <lineage>
        <taxon>Eukaryota</taxon>
        <taxon>Viridiplantae</taxon>
        <taxon>Streptophyta</taxon>
        <taxon>Embryophyta</taxon>
        <taxon>Tracheophyta</taxon>
        <taxon>Spermatophyta</taxon>
        <taxon>Magnoliopsida</taxon>
        <taxon>eudicotyledons</taxon>
        <taxon>Gunneridae</taxon>
        <taxon>Pentapetalae</taxon>
        <taxon>rosids</taxon>
        <taxon>fabids</taxon>
        <taxon>Fabales</taxon>
        <taxon>Fabaceae</taxon>
        <taxon>Papilionoideae</taxon>
        <taxon>50 kb inversion clade</taxon>
        <taxon>NPAAA clade</taxon>
        <taxon>indigoferoid/millettioid clade</taxon>
        <taxon>Phaseoleae</taxon>
        <taxon>Canavalia</taxon>
    </lineage>
</organism>
<proteinExistence type="predicted"/>
<dbReference type="AlphaFoldDB" id="A0AAN9K091"/>
<comment type="caution">
    <text evidence="1">The sequence shown here is derived from an EMBL/GenBank/DDBJ whole genome shotgun (WGS) entry which is preliminary data.</text>
</comment>